<evidence type="ECO:0000313" key="2">
    <source>
        <dbReference type="Proteomes" id="UP000279306"/>
    </source>
</evidence>
<name>A0A3S4TFQ5_MYCAU</name>
<proteinExistence type="predicted"/>
<dbReference type="AlphaFoldDB" id="A0A3S4TFQ5"/>
<dbReference type="KEGG" id="mauu:NCTC10437_05175"/>
<gene>
    <name evidence="1" type="ORF">NCTC10437_05175</name>
</gene>
<dbReference type="EMBL" id="LR134356">
    <property type="protein sequence ID" value="VEG58151.1"/>
    <property type="molecule type" value="Genomic_DNA"/>
</dbReference>
<evidence type="ECO:0000313" key="1">
    <source>
        <dbReference type="EMBL" id="VEG58151.1"/>
    </source>
</evidence>
<dbReference type="RefSeq" id="WP_048633952.1">
    <property type="nucleotide sequence ID" value="NZ_CVQQ01000015.1"/>
</dbReference>
<dbReference type="OrthoDB" id="4760905at2"/>
<accession>A0A3S4TFQ5</accession>
<protein>
    <submittedName>
        <fullName evidence="1">Uncharacterized protein</fullName>
    </submittedName>
</protein>
<organism evidence="1 2">
    <name type="scientific">Mycolicibacterium aurum</name>
    <name type="common">Mycobacterium aurum</name>
    <dbReference type="NCBI Taxonomy" id="1791"/>
    <lineage>
        <taxon>Bacteria</taxon>
        <taxon>Bacillati</taxon>
        <taxon>Actinomycetota</taxon>
        <taxon>Actinomycetes</taxon>
        <taxon>Mycobacteriales</taxon>
        <taxon>Mycobacteriaceae</taxon>
        <taxon>Mycolicibacterium</taxon>
    </lineage>
</organism>
<dbReference type="STRING" id="1791.GCA_001049355_04087"/>
<dbReference type="Proteomes" id="UP000279306">
    <property type="component" value="Chromosome"/>
</dbReference>
<sequence>MAADNAQGSVTFLSQRQPIDERGRALYAIARSILRAQLDQLTQEDLEDLQRDRSEVTLRQLSKLARLDRDKGMRGDGFEWAVHEAVLGEEPSVIEPVADAMTRASKKFASMSMPTSLLFGYERAKYLGFLDAIVENADSQAVLLPDGSRGRPYIFDGPWMRLAARGQRSEPLLGDRIARVWKTDLFLSDESRHRHVAATIKSNHLLLESGPGLRLGIVPEAKDLPAGVRYRNGLWLVVLPDPNGFMGLFNDAYESVAEAVFKLGKHDRGLYIYKPTPQGQRITDQLIKYANVKVVEIEHALNEAAQQDLIGITTRLVPVDAPGWLHLNAARTPVLAPKPAFERLD</sequence>
<keyword evidence="2" id="KW-1185">Reference proteome</keyword>
<reference evidence="1 2" key="1">
    <citation type="submission" date="2018-12" db="EMBL/GenBank/DDBJ databases">
        <authorList>
            <consortium name="Pathogen Informatics"/>
        </authorList>
    </citation>
    <scope>NUCLEOTIDE SEQUENCE [LARGE SCALE GENOMIC DNA]</scope>
    <source>
        <strain evidence="1 2">NCTC10437</strain>
    </source>
</reference>